<comment type="caution">
    <text evidence="1">The sequence shown here is derived from an EMBL/GenBank/DDBJ whole genome shotgun (WGS) entry which is preliminary data.</text>
</comment>
<proteinExistence type="predicted"/>
<dbReference type="AlphaFoldDB" id="A0A9X2EUZ6"/>
<dbReference type="InterPro" id="IPR054184">
    <property type="entry name" value="DUF6890"/>
</dbReference>
<sequence length="55" mass="6226">MAENGYSQLCAYARKWLPGEPITEDTLATATMLEREYWKNFESAVANGIGKAWKN</sequence>
<dbReference type="EMBL" id="JALBWM010000131">
    <property type="protein sequence ID" value="MCO1336398.1"/>
    <property type="molecule type" value="Genomic_DNA"/>
</dbReference>
<dbReference type="RefSeq" id="WP_252472028.1">
    <property type="nucleotide sequence ID" value="NZ_JALBWM010000131.1"/>
</dbReference>
<gene>
    <name evidence="1" type="ORF">MO867_18860</name>
</gene>
<organism evidence="1 2">
    <name type="scientific">Microbulbifer okhotskensis</name>
    <dbReference type="NCBI Taxonomy" id="2926617"/>
    <lineage>
        <taxon>Bacteria</taxon>
        <taxon>Pseudomonadati</taxon>
        <taxon>Pseudomonadota</taxon>
        <taxon>Gammaproteobacteria</taxon>
        <taxon>Cellvibrionales</taxon>
        <taxon>Microbulbiferaceae</taxon>
        <taxon>Microbulbifer</taxon>
    </lineage>
</organism>
<reference evidence="1" key="1">
    <citation type="journal article" date="2022" name="Arch. Microbiol.">
        <title>Microbulbifer okhotskensis sp. nov., isolated from a deep bottom sediment of the Okhotsk Sea.</title>
        <authorList>
            <person name="Romanenko L."/>
            <person name="Kurilenko V."/>
            <person name="Otstavnykh N."/>
            <person name="Velansky P."/>
            <person name="Isaeva M."/>
            <person name="Mikhailov V."/>
        </authorList>
    </citation>
    <scope>NUCLEOTIDE SEQUENCE</scope>
    <source>
        <strain evidence="1">OS29</strain>
    </source>
</reference>
<name>A0A9X2EUZ6_9GAMM</name>
<keyword evidence="2" id="KW-1185">Reference proteome</keyword>
<dbReference type="Pfam" id="PF21830">
    <property type="entry name" value="DUF6890"/>
    <property type="match status" value="1"/>
</dbReference>
<accession>A0A9X2EUZ6</accession>
<dbReference type="Proteomes" id="UP001139028">
    <property type="component" value="Unassembled WGS sequence"/>
</dbReference>
<protein>
    <submittedName>
        <fullName evidence="1">Uncharacterized protein</fullName>
    </submittedName>
</protein>
<evidence type="ECO:0000313" key="2">
    <source>
        <dbReference type="Proteomes" id="UP001139028"/>
    </source>
</evidence>
<evidence type="ECO:0000313" key="1">
    <source>
        <dbReference type="EMBL" id="MCO1336398.1"/>
    </source>
</evidence>